<sequence length="387" mass="42413">MSPGGVCWVCAAESVLKRSNIMSASVLAVCLLGGFFLQVFSQDQALPELCGKENGGCEHFCHVVGGDVRCACADGYFLAVDNRSCSSNETFKCGAIVSNNGQRQNITEKRNSTEEKQDLQRNTSSQILPPRAAETQIINGEDCPPGQCPWQALLINEDNIGFCGGAVLTEYIILTAAHCVTQTRYLTIRLGANNRSHSGGNEAIHVVDAIVHHHGYSPETYFNDIALVKLATPIKFSSYILPACMPEPDFMEKVLMQQPGGLVSGFGHLSEGQPSTILQRLSVPYVDQHTCMESTQLRISLRMFCAGYDSVREDSFQGDSGSPHVTRYHDTFFITGIRSWGKGHARKGKYGIYTQVSKYIRWIREGIKKLTPAEKSGTGLKRPHGAI</sequence>
<dbReference type="Pfam" id="PF00089">
    <property type="entry name" value="Trypsin"/>
    <property type="match status" value="1"/>
</dbReference>
<keyword evidence="6" id="KW-0472">Membrane</keyword>
<dbReference type="InterPro" id="IPR001314">
    <property type="entry name" value="Peptidase_S1A"/>
</dbReference>
<evidence type="ECO:0000256" key="3">
    <source>
        <dbReference type="ARBA" id="ARBA00023157"/>
    </source>
</evidence>
<dbReference type="InterPro" id="IPR043504">
    <property type="entry name" value="Peptidase_S1_PA_chymotrypsin"/>
</dbReference>
<protein>
    <recommendedName>
        <fullName evidence="7">Peptidase S1 domain-containing protein</fullName>
    </recommendedName>
</protein>
<evidence type="ECO:0000256" key="2">
    <source>
        <dbReference type="ARBA" id="ARBA00022525"/>
    </source>
</evidence>
<dbReference type="PRINTS" id="PR00722">
    <property type="entry name" value="CHYMOTRYPSIN"/>
</dbReference>
<feature type="domain" description="Peptidase S1" evidence="7">
    <location>
        <begin position="137"/>
        <end position="368"/>
    </location>
</feature>
<dbReference type="Gene3D" id="2.10.25.10">
    <property type="entry name" value="Laminin"/>
    <property type="match status" value="1"/>
</dbReference>
<keyword evidence="9" id="KW-1185">Reference proteome</keyword>
<dbReference type="InterPro" id="IPR009003">
    <property type="entry name" value="Peptidase_S1_PA"/>
</dbReference>
<evidence type="ECO:0000256" key="4">
    <source>
        <dbReference type="ARBA" id="ARBA00023180"/>
    </source>
</evidence>
<gene>
    <name evidence="8" type="ORF">AMECASPLE_005611</name>
</gene>
<evidence type="ECO:0000256" key="6">
    <source>
        <dbReference type="SAM" id="Phobius"/>
    </source>
</evidence>
<evidence type="ECO:0000313" key="8">
    <source>
        <dbReference type="EMBL" id="MEQ2306190.1"/>
    </source>
</evidence>
<dbReference type="PIRSF" id="PIRSF001143">
    <property type="entry name" value="Factor_X"/>
    <property type="match status" value="1"/>
</dbReference>
<dbReference type="InterPro" id="IPR033116">
    <property type="entry name" value="TRYPSIN_SER"/>
</dbReference>
<dbReference type="SUPFAM" id="SSF57196">
    <property type="entry name" value="EGF/Laminin"/>
    <property type="match status" value="1"/>
</dbReference>
<dbReference type="InterPro" id="IPR001254">
    <property type="entry name" value="Trypsin_dom"/>
</dbReference>
<dbReference type="Pfam" id="PF14670">
    <property type="entry name" value="FXa_inhibition"/>
    <property type="match status" value="1"/>
</dbReference>
<keyword evidence="5" id="KW-0645">Protease</keyword>
<evidence type="ECO:0000256" key="1">
    <source>
        <dbReference type="ARBA" id="ARBA00004613"/>
    </source>
</evidence>
<keyword evidence="6" id="KW-0812">Transmembrane</keyword>
<proteinExistence type="predicted"/>
<reference evidence="8 9" key="1">
    <citation type="submission" date="2021-06" db="EMBL/GenBank/DDBJ databases">
        <authorList>
            <person name="Palmer J.M."/>
        </authorList>
    </citation>
    <scope>NUCLEOTIDE SEQUENCE [LARGE SCALE GENOMIC DNA]</scope>
    <source>
        <strain evidence="8 9">AS_MEX2019</strain>
        <tissue evidence="8">Muscle</tissue>
    </source>
</reference>
<dbReference type="SMART" id="SM00020">
    <property type="entry name" value="Tryp_SPc"/>
    <property type="match status" value="1"/>
</dbReference>
<evidence type="ECO:0000313" key="9">
    <source>
        <dbReference type="Proteomes" id="UP001469553"/>
    </source>
</evidence>
<dbReference type="InterPro" id="IPR012224">
    <property type="entry name" value="Pept_S1A_FX"/>
</dbReference>
<name>A0ABV0ZJ84_9TELE</name>
<evidence type="ECO:0000256" key="5">
    <source>
        <dbReference type="RuleBase" id="RU363034"/>
    </source>
</evidence>
<keyword evidence="3" id="KW-1015">Disulfide bond</keyword>
<dbReference type="PROSITE" id="PS50240">
    <property type="entry name" value="TRYPSIN_DOM"/>
    <property type="match status" value="1"/>
</dbReference>
<evidence type="ECO:0000259" key="7">
    <source>
        <dbReference type="PROSITE" id="PS50240"/>
    </source>
</evidence>
<keyword evidence="6" id="KW-1133">Transmembrane helix</keyword>
<accession>A0ABV0ZJ84</accession>
<organism evidence="8 9">
    <name type="scientific">Ameca splendens</name>
    <dbReference type="NCBI Taxonomy" id="208324"/>
    <lineage>
        <taxon>Eukaryota</taxon>
        <taxon>Metazoa</taxon>
        <taxon>Chordata</taxon>
        <taxon>Craniata</taxon>
        <taxon>Vertebrata</taxon>
        <taxon>Euteleostomi</taxon>
        <taxon>Actinopterygii</taxon>
        <taxon>Neopterygii</taxon>
        <taxon>Teleostei</taxon>
        <taxon>Neoteleostei</taxon>
        <taxon>Acanthomorphata</taxon>
        <taxon>Ovalentaria</taxon>
        <taxon>Atherinomorphae</taxon>
        <taxon>Cyprinodontiformes</taxon>
        <taxon>Goodeidae</taxon>
        <taxon>Ameca</taxon>
    </lineage>
</organism>
<dbReference type="CDD" id="cd00190">
    <property type="entry name" value="Tryp_SPc"/>
    <property type="match status" value="1"/>
</dbReference>
<dbReference type="InterPro" id="IPR018114">
    <property type="entry name" value="TRYPSIN_HIS"/>
</dbReference>
<dbReference type="PANTHER" id="PTHR24278">
    <property type="entry name" value="COAGULATION FACTOR"/>
    <property type="match status" value="1"/>
</dbReference>
<keyword evidence="4" id="KW-0325">Glycoprotein</keyword>
<dbReference type="SUPFAM" id="SSF50494">
    <property type="entry name" value="Trypsin-like serine proteases"/>
    <property type="match status" value="1"/>
</dbReference>
<feature type="transmembrane region" description="Helical" evidence="6">
    <location>
        <begin position="21"/>
        <end position="40"/>
    </location>
</feature>
<dbReference type="PROSITE" id="PS00135">
    <property type="entry name" value="TRYPSIN_SER"/>
    <property type="match status" value="1"/>
</dbReference>
<dbReference type="Proteomes" id="UP001469553">
    <property type="component" value="Unassembled WGS sequence"/>
</dbReference>
<comment type="caution">
    <text evidence="8">The sequence shown here is derived from an EMBL/GenBank/DDBJ whole genome shotgun (WGS) entry which is preliminary data.</text>
</comment>
<keyword evidence="5" id="KW-0720">Serine protease</keyword>
<keyword evidence="5" id="KW-0378">Hydrolase</keyword>
<comment type="subcellular location">
    <subcellularLocation>
        <location evidence="1">Secreted</location>
    </subcellularLocation>
</comment>
<dbReference type="InterPro" id="IPR050442">
    <property type="entry name" value="Peptidase_S1_coag_factors"/>
</dbReference>
<dbReference type="PROSITE" id="PS00134">
    <property type="entry name" value="TRYPSIN_HIS"/>
    <property type="match status" value="1"/>
</dbReference>
<keyword evidence="2" id="KW-0964">Secreted</keyword>
<dbReference type="EMBL" id="JAHRIP010066093">
    <property type="protein sequence ID" value="MEQ2306190.1"/>
    <property type="molecule type" value="Genomic_DNA"/>
</dbReference>
<dbReference type="PANTHER" id="PTHR24278:SF28">
    <property type="entry name" value="COAGULATION FACTOR X"/>
    <property type="match status" value="1"/>
</dbReference>
<dbReference type="Gene3D" id="2.40.10.10">
    <property type="entry name" value="Trypsin-like serine proteases"/>
    <property type="match status" value="2"/>
</dbReference>